<dbReference type="GO" id="GO:0005737">
    <property type="term" value="C:cytoplasm"/>
    <property type="evidence" value="ECO:0007669"/>
    <property type="project" value="UniProtKB-ARBA"/>
</dbReference>
<dbReference type="GO" id="GO:0046872">
    <property type="term" value="F:metal ion binding"/>
    <property type="evidence" value="ECO:0007669"/>
    <property type="project" value="UniProtKB-KW"/>
</dbReference>
<evidence type="ECO:0000313" key="7">
    <source>
        <dbReference type="EMBL" id="NIZ46327.1"/>
    </source>
</evidence>
<comment type="caution">
    <text evidence="7">The sequence shown here is derived from an EMBL/GenBank/DDBJ whole genome shotgun (WGS) entry which is preliminary data.</text>
</comment>
<organism evidence="7 8">
    <name type="scientific">Entomospira nematocerorum</name>
    <dbReference type="NCBI Taxonomy" id="2719987"/>
    <lineage>
        <taxon>Bacteria</taxon>
        <taxon>Pseudomonadati</taxon>
        <taxon>Spirochaetota</taxon>
        <taxon>Spirochaetia</taxon>
        <taxon>Spirochaetales</taxon>
        <taxon>Spirochaetaceae</taxon>
        <taxon>Entomospira</taxon>
    </lineage>
</organism>
<proteinExistence type="predicted"/>
<evidence type="ECO:0000259" key="5">
    <source>
        <dbReference type="Pfam" id="PF01321"/>
    </source>
</evidence>
<evidence type="ECO:0000256" key="1">
    <source>
        <dbReference type="ARBA" id="ARBA00022723"/>
    </source>
</evidence>
<dbReference type="FunFam" id="3.90.230.10:FF:000007">
    <property type="entry name" value="Xaa-Pro aminopeptidase P"/>
    <property type="match status" value="1"/>
</dbReference>
<evidence type="ECO:0000256" key="2">
    <source>
        <dbReference type="ARBA" id="ARBA00022801"/>
    </source>
</evidence>
<feature type="domain" description="Peptidase M24 C-terminal" evidence="6">
    <location>
        <begin position="531"/>
        <end position="590"/>
    </location>
</feature>
<sequence length="592" mass="66977">MNSYHENIKLIRQALLLHHLDAYIFFSGDPHASEYIADRFQSRAFFSHFHGSAGTFVVTQTEELLWTDSRYYLEAETLSNSLGFTLMRDGLSSTPTILSYLTQTFTSGSRIGLDGSTTPATIYTQWQAELQHKAGITLLATLDLYEEIHHTRSAMPHQSIYPIDLKYTGKSAREKIQDIILMLESEQCDYSLTVPLDSIAYLTNLRGSDVAFNPFFYGYLLISKTGEATLFCATSSLTPEAMESLTHNHITYLPYEELLPYLLKQPSSKIHTSALHINATLYGELTQLHQVILGKDFGQWMKIYKNITEQQWLREQYIQDGVAYIRFLKRFADQEFTDEYQVALALTEERQKLSDFRGESFPSIVGNGANGAIVHYRPTKDQNKALQPGFTVIDSGAHYWGATTDITRTPYIGHSPSTTEKQHYTLVLKAHIAMARTPFPQFATGAQIDGIVRSALWQYGIDFGHGTGHGVGAMLSVHEEPFRINKMNTVPITAGMVVSNEPGIYQAGLYGIRIENIYISQPHPSEHFEHFLQWEPLTMAPIHTESIDVTLLDDADINWLNDYHQRVRDALSPHLTSEIALFLANMTKPITR</sequence>
<dbReference type="InterPro" id="IPR036005">
    <property type="entry name" value="Creatinase/aminopeptidase-like"/>
</dbReference>
<evidence type="ECO:0000259" key="6">
    <source>
        <dbReference type="Pfam" id="PF16188"/>
    </source>
</evidence>
<keyword evidence="3" id="KW-0464">Manganese</keyword>
<accession>A0A968GAI8</accession>
<dbReference type="Gene3D" id="3.90.230.10">
    <property type="entry name" value="Creatinase/methionine aminopeptidase superfamily"/>
    <property type="match status" value="1"/>
</dbReference>
<evidence type="ECO:0000256" key="3">
    <source>
        <dbReference type="ARBA" id="ARBA00023211"/>
    </source>
</evidence>
<keyword evidence="1" id="KW-0479">Metal-binding</keyword>
<reference evidence="7" key="1">
    <citation type="submission" date="2020-03" db="EMBL/GenBank/DDBJ databases">
        <title>Spirochaetal bacteria isolated from arthropods constitute a novel genus Entomospira genus novum within the order Spirochaetales.</title>
        <authorList>
            <person name="Grana-Miraglia L."/>
            <person name="Sikutova S."/>
            <person name="Fingerle V."/>
            <person name="Sing A."/>
            <person name="Castillo-Ramirez S."/>
            <person name="Margos G."/>
            <person name="Rudolf I."/>
        </authorList>
    </citation>
    <scope>NUCLEOTIDE SEQUENCE</scope>
    <source>
        <strain evidence="7">BR208</strain>
    </source>
</reference>
<dbReference type="AlphaFoldDB" id="A0A968GAI8"/>
<name>A0A968GAI8_9SPIO</name>
<dbReference type="InterPro" id="IPR000994">
    <property type="entry name" value="Pept_M24"/>
</dbReference>
<dbReference type="Gene3D" id="3.40.350.10">
    <property type="entry name" value="Creatinase/prolidase N-terminal domain"/>
    <property type="match status" value="2"/>
</dbReference>
<dbReference type="Pfam" id="PF00557">
    <property type="entry name" value="Peptidase_M24"/>
    <property type="match status" value="1"/>
</dbReference>
<dbReference type="GO" id="GO:0016787">
    <property type="term" value="F:hydrolase activity"/>
    <property type="evidence" value="ECO:0007669"/>
    <property type="project" value="UniProtKB-KW"/>
</dbReference>
<feature type="domain" description="Creatinase N-terminal" evidence="5">
    <location>
        <begin position="9"/>
        <end position="131"/>
    </location>
</feature>
<dbReference type="Pfam" id="PF01321">
    <property type="entry name" value="Creatinase_N"/>
    <property type="match status" value="1"/>
</dbReference>
<evidence type="ECO:0000259" key="4">
    <source>
        <dbReference type="Pfam" id="PF00557"/>
    </source>
</evidence>
<dbReference type="SUPFAM" id="SSF55920">
    <property type="entry name" value="Creatinase/aminopeptidase"/>
    <property type="match status" value="1"/>
</dbReference>
<dbReference type="PANTHER" id="PTHR43763:SF6">
    <property type="entry name" value="XAA-PRO AMINOPEPTIDASE 1"/>
    <property type="match status" value="1"/>
</dbReference>
<dbReference type="EMBL" id="JAATLK010000001">
    <property type="protein sequence ID" value="NIZ46327.1"/>
    <property type="molecule type" value="Genomic_DNA"/>
</dbReference>
<keyword evidence="2" id="KW-0378">Hydrolase</keyword>
<gene>
    <name evidence="7" type="ORF">HCT46_00090</name>
</gene>
<dbReference type="Proteomes" id="UP000752013">
    <property type="component" value="Unassembled WGS sequence"/>
</dbReference>
<dbReference type="PANTHER" id="PTHR43763">
    <property type="entry name" value="XAA-PRO AMINOPEPTIDASE 1"/>
    <property type="match status" value="1"/>
</dbReference>
<dbReference type="InterPro" id="IPR032416">
    <property type="entry name" value="Peptidase_M24_C"/>
</dbReference>
<feature type="domain" description="Peptidase M24" evidence="4">
    <location>
        <begin position="335"/>
        <end position="518"/>
    </location>
</feature>
<dbReference type="Pfam" id="PF16188">
    <property type="entry name" value="Peptidase_M24_C"/>
    <property type="match status" value="1"/>
</dbReference>
<protein>
    <submittedName>
        <fullName evidence="7">M24 family metallopeptidase</fullName>
    </submittedName>
</protein>
<dbReference type="InterPro" id="IPR050422">
    <property type="entry name" value="X-Pro_aminopeptidase_P"/>
</dbReference>
<dbReference type="SUPFAM" id="SSF53092">
    <property type="entry name" value="Creatinase/prolidase N-terminal domain"/>
    <property type="match status" value="1"/>
</dbReference>
<evidence type="ECO:0000313" key="8">
    <source>
        <dbReference type="Proteomes" id="UP000752013"/>
    </source>
</evidence>
<dbReference type="RefSeq" id="WP_167702798.1">
    <property type="nucleotide sequence ID" value="NZ_CP118168.1"/>
</dbReference>
<keyword evidence="8" id="KW-1185">Reference proteome</keyword>
<dbReference type="InterPro" id="IPR029149">
    <property type="entry name" value="Creatin/AminoP/Spt16_N"/>
</dbReference>
<dbReference type="Pfam" id="PF16189">
    <property type="entry name" value="Creatinase_N_2"/>
    <property type="match status" value="1"/>
</dbReference>
<dbReference type="InterPro" id="IPR000587">
    <property type="entry name" value="Creatinase_N"/>
</dbReference>